<dbReference type="EMBL" id="JABFTP020000165">
    <property type="protein sequence ID" value="KAL3284222.1"/>
    <property type="molecule type" value="Genomic_DNA"/>
</dbReference>
<proteinExistence type="predicted"/>
<dbReference type="Proteomes" id="UP001516400">
    <property type="component" value="Unassembled WGS sequence"/>
</dbReference>
<evidence type="ECO:0008006" key="3">
    <source>
        <dbReference type="Google" id="ProtNLM"/>
    </source>
</evidence>
<protein>
    <recommendedName>
        <fullName evidence="3">Reverse transcriptase</fullName>
    </recommendedName>
</protein>
<comment type="caution">
    <text evidence="1">The sequence shown here is derived from an EMBL/GenBank/DDBJ whole genome shotgun (WGS) entry which is preliminary data.</text>
</comment>
<accession>A0ABD2NZX7</accession>
<dbReference type="AlphaFoldDB" id="A0ABD2NZX7"/>
<evidence type="ECO:0000313" key="1">
    <source>
        <dbReference type="EMBL" id="KAL3284222.1"/>
    </source>
</evidence>
<name>A0ABD2NZX7_9CUCU</name>
<reference evidence="1 2" key="1">
    <citation type="journal article" date="2021" name="BMC Biol.">
        <title>Horizontally acquired antibacterial genes associated with adaptive radiation of ladybird beetles.</title>
        <authorList>
            <person name="Li H.S."/>
            <person name="Tang X.F."/>
            <person name="Huang Y.H."/>
            <person name="Xu Z.Y."/>
            <person name="Chen M.L."/>
            <person name="Du X.Y."/>
            <person name="Qiu B.Y."/>
            <person name="Chen P.T."/>
            <person name="Zhang W."/>
            <person name="Slipinski A."/>
            <person name="Escalona H.E."/>
            <person name="Waterhouse R.M."/>
            <person name="Zwick A."/>
            <person name="Pang H."/>
        </authorList>
    </citation>
    <scope>NUCLEOTIDE SEQUENCE [LARGE SCALE GENOMIC DNA]</scope>
    <source>
        <strain evidence="1">SYSU2018</strain>
    </source>
</reference>
<sequence>MGSILNENLMRINEWMSGRNLNISVTKSKAMLFAKGRRPQEVPDVRIGNNEIPWTQVHKYLGFHLEPALKWKMHIDMMCGGALKGHNIIKSLARVSWDPTL</sequence>
<keyword evidence="2" id="KW-1185">Reference proteome</keyword>
<gene>
    <name evidence="1" type="ORF">HHI36_018385</name>
</gene>
<evidence type="ECO:0000313" key="2">
    <source>
        <dbReference type="Proteomes" id="UP001516400"/>
    </source>
</evidence>
<organism evidence="1 2">
    <name type="scientific">Cryptolaemus montrouzieri</name>
    <dbReference type="NCBI Taxonomy" id="559131"/>
    <lineage>
        <taxon>Eukaryota</taxon>
        <taxon>Metazoa</taxon>
        <taxon>Ecdysozoa</taxon>
        <taxon>Arthropoda</taxon>
        <taxon>Hexapoda</taxon>
        <taxon>Insecta</taxon>
        <taxon>Pterygota</taxon>
        <taxon>Neoptera</taxon>
        <taxon>Endopterygota</taxon>
        <taxon>Coleoptera</taxon>
        <taxon>Polyphaga</taxon>
        <taxon>Cucujiformia</taxon>
        <taxon>Coccinelloidea</taxon>
        <taxon>Coccinellidae</taxon>
        <taxon>Scymninae</taxon>
        <taxon>Scymnini</taxon>
        <taxon>Cryptolaemus</taxon>
    </lineage>
</organism>